<evidence type="ECO:0000256" key="5">
    <source>
        <dbReference type="PROSITE-ProRule" id="PRU00047"/>
    </source>
</evidence>
<protein>
    <submittedName>
        <fullName evidence="9">Zinc finger, CCHC-type containing protein</fullName>
    </submittedName>
</protein>
<evidence type="ECO:0000256" key="1">
    <source>
        <dbReference type="ARBA" id="ARBA00022670"/>
    </source>
</evidence>
<keyword evidence="2" id="KW-0378">Hydrolase</keyword>
<evidence type="ECO:0000256" key="7">
    <source>
        <dbReference type="SAM" id="MobiDB-lite"/>
    </source>
</evidence>
<dbReference type="InterPro" id="IPR036875">
    <property type="entry name" value="Znf_CCHC_sf"/>
</dbReference>
<evidence type="ECO:0000256" key="3">
    <source>
        <dbReference type="ARBA" id="ARBA00023125"/>
    </source>
</evidence>
<dbReference type="SUPFAM" id="SSF56672">
    <property type="entry name" value="DNA/RNA polymerases"/>
    <property type="match status" value="1"/>
</dbReference>
<dbReference type="Pfam" id="PF00098">
    <property type="entry name" value="zf-CCHC"/>
    <property type="match status" value="1"/>
</dbReference>
<comment type="caution">
    <text evidence="9">The sequence shown here is derived from an EMBL/GenBank/DDBJ whole genome shotgun (WGS) entry which is preliminary data.</text>
</comment>
<evidence type="ECO:0000256" key="6">
    <source>
        <dbReference type="SAM" id="Coils"/>
    </source>
</evidence>
<feature type="domain" description="CCHC-type" evidence="8">
    <location>
        <begin position="104"/>
        <end position="119"/>
    </location>
</feature>
<dbReference type="PANTHER" id="PTHR37984:SF5">
    <property type="entry name" value="PROTEIN NYNRIN-LIKE"/>
    <property type="match status" value="1"/>
</dbReference>
<accession>A0ABQ5GL64</accession>
<evidence type="ECO:0000313" key="10">
    <source>
        <dbReference type="Proteomes" id="UP001151760"/>
    </source>
</evidence>
<keyword evidence="10" id="KW-1185">Reference proteome</keyword>
<dbReference type="Proteomes" id="UP001151760">
    <property type="component" value="Unassembled WGS sequence"/>
</dbReference>
<dbReference type="PROSITE" id="PS50158">
    <property type="entry name" value="ZF_CCHC"/>
    <property type="match status" value="1"/>
</dbReference>
<keyword evidence="2" id="KW-0064">Aspartyl protease</keyword>
<evidence type="ECO:0000259" key="8">
    <source>
        <dbReference type="PROSITE" id="PS50158"/>
    </source>
</evidence>
<dbReference type="InterPro" id="IPR050951">
    <property type="entry name" value="Retrovirus_Pol_polyprotein"/>
</dbReference>
<dbReference type="SUPFAM" id="SSF57756">
    <property type="entry name" value="Retrovirus zinc finger-like domains"/>
    <property type="match status" value="1"/>
</dbReference>
<dbReference type="EMBL" id="BQNB010018538">
    <property type="protein sequence ID" value="GJT75518.1"/>
    <property type="molecule type" value="Genomic_DNA"/>
</dbReference>
<keyword evidence="6" id="KW-0175">Coiled coil</keyword>
<dbReference type="Gene3D" id="4.10.60.10">
    <property type="entry name" value="Zinc finger, CCHC-type"/>
    <property type="match status" value="1"/>
</dbReference>
<name>A0ABQ5GL64_9ASTR</name>
<reference evidence="9" key="2">
    <citation type="submission" date="2022-01" db="EMBL/GenBank/DDBJ databases">
        <authorList>
            <person name="Yamashiro T."/>
            <person name="Shiraishi A."/>
            <person name="Satake H."/>
            <person name="Nakayama K."/>
        </authorList>
    </citation>
    <scope>NUCLEOTIDE SEQUENCE</scope>
</reference>
<feature type="compositionally biased region" description="Basic and acidic residues" evidence="7">
    <location>
        <begin position="794"/>
        <end position="816"/>
    </location>
</feature>
<dbReference type="PANTHER" id="PTHR37984">
    <property type="entry name" value="PROTEIN CBG26694"/>
    <property type="match status" value="1"/>
</dbReference>
<proteinExistence type="predicted"/>
<feature type="coiled-coil region" evidence="6">
    <location>
        <begin position="645"/>
        <end position="672"/>
    </location>
</feature>
<dbReference type="SMART" id="SM00343">
    <property type="entry name" value="ZnF_C2HC"/>
    <property type="match status" value="2"/>
</dbReference>
<gene>
    <name evidence="9" type="ORF">Tco_1042243</name>
</gene>
<keyword evidence="5" id="KW-0863">Zinc-finger</keyword>
<keyword evidence="1" id="KW-0645">Protease</keyword>
<dbReference type="Pfam" id="PF08284">
    <property type="entry name" value="RVP_2"/>
    <property type="match status" value="1"/>
</dbReference>
<dbReference type="InterPro" id="IPR043128">
    <property type="entry name" value="Rev_trsase/Diguanyl_cyclase"/>
</dbReference>
<dbReference type="InterPro" id="IPR041577">
    <property type="entry name" value="RT_RNaseH_2"/>
</dbReference>
<keyword evidence="5" id="KW-0862">Zinc</keyword>
<keyword evidence="5" id="KW-0479">Metal-binding</keyword>
<keyword evidence="3" id="KW-0238">DNA-binding</keyword>
<evidence type="ECO:0000256" key="2">
    <source>
        <dbReference type="ARBA" id="ARBA00022750"/>
    </source>
</evidence>
<reference evidence="9" key="1">
    <citation type="journal article" date="2022" name="Int. J. Mol. Sci.">
        <title>Draft Genome of Tanacetum Coccineum: Genomic Comparison of Closely Related Tanacetum-Family Plants.</title>
        <authorList>
            <person name="Yamashiro T."/>
            <person name="Shiraishi A."/>
            <person name="Nakayama K."/>
            <person name="Satake H."/>
        </authorList>
    </citation>
    <scope>NUCLEOTIDE SEQUENCE</scope>
</reference>
<dbReference type="Pfam" id="PF17919">
    <property type="entry name" value="RT_RNaseH_2"/>
    <property type="match status" value="1"/>
</dbReference>
<dbReference type="InterPro" id="IPR001878">
    <property type="entry name" value="Znf_CCHC"/>
</dbReference>
<dbReference type="Gene3D" id="3.30.70.270">
    <property type="match status" value="1"/>
</dbReference>
<organism evidence="9 10">
    <name type="scientific">Tanacetum coccineum</name>
    <dbReference type="NCBI Taxonomy" id="301880"/>
    <lineage>
        <taxon>Eukaryota</taxon>
        <taxon>Viridiplantae</taxon>
        <taxon>Streptophyta</taxon>
        <taxon>Embryophyta</taxon>
        <taxon>Tracheophyta</taxon>
        <taxon>Spermatophyta</taxon>
        <taxon>Magnoliopsida</taxon>
        <taxon>eudicotyledons</taxon>
        <taxon>Gunneridae</taxon>
        <taxon>Pentapetalae</taxon>
        <taxon>asterids</taxon>
        <taxon>campanulids</taxon>
        <taxon>Asterales</taxon>
        <taxon>Asteraceae</taxon>
        <taxon>Asteroideae</taxon>
        <taxon>Anthemideae</taxon>
        <taxon>Anthemidinae</taxon>
        <taxon>Tanacetum</taxon>
    </lineage>
</organism>
<feature type="region of interest" description="Disordered" evidence="7">
    <location>
        <begin position="779"/>
        <end position="823"/>
    </location>
</feature>
<evidence type="ECO:0000256" key="4">
    <source>
        <dbReference type="ARBA" id="ARBA00023268"/>
    </source>
</evidence>
<evidence type="ECO:0000313" key="9">
    <source>
        <dbReference type="EMBL" id="GJT75518.1"/>
    </source>
</evidence>
<sequence>MTRSLHEDSECIGRSSEVNRYDIFMLVEKDYPLTRALMTLMLCNKLQVDEYSVMADELLRKIFILLNRPRQYSKLGHFAKDCRAPFKQVAPVNVVRMGYNQRVCYECGSPDHLRNTCPKMHRAPGQAGNPLALEGNHNTRNNRNLARGRAFNINVTPEFCPLQDPLNDFDHGSFDVIMGMDWLSKNKVVIVCHEKVVEIPLEGCGILWVQGERTMGVAKALLNAKVDKPKLSEIPVFWLQEVHFLGHVVNQNGIHVDPSKVEAIAKPLTSLTQKNKKYVWDVEQEEDFQTLKSNLCDAPILSLPDGVKDFVVYYDASNQGLGYVLMQRGKPFTTYFDQRIEICRQGGGFRVILMTMSERFTTISSPRERLQKQEELLAKKATWFRSTDGKERRREFILYGPYMGSERIRRTMTLEICTGGRNDEAGIDESSLIRPELVQETTDKVVLIKEKLKAVRDRQKSYADNRRKPLEFEVGDRKCLADANLHVPLDEIKIDKTLFFIEEPIEIMDRKVRSLKRTVELGYLKSRDEISLRRGYCDTRDLISFVLGNLEESVEYRLESRSHKKSLEMKKNADVLIINDGDEEEESAADECILKEFHVMVDGLKSTMKQVLPSMVDERVNEIAKKTMPLYVAGGLLLDRQKIQTDMANMIVEALQKERESLRAELSMQINNAVANTIPSQVDSFLKDYMSNNILHVHPTQVVSSSAQYLQYQLHLKIKDDEQVCNADLSIWWSLNIKFEKPTTPAAPCRIADIMCVIVCFHVFSTWMAFGGNTRDLGSIGEETNKTTTQQTTTEEKHTEQEMGDTNYKRHDRSYPSDKSMGIPMAQEWKPTIEIDRAAGGKLRDKNVDKSWEIIENLAFYDHDGWNDSKDSIKLVKAISTPQSTSKTHDQRIIKLEDQINFLLKGSRPTPRPSSTHVPQAYAKVVSSSPLLRDLNEPPRQSSFVIRERVRPNPQPRALETSFEARVRDYMAAHTKRMERFKNAIFKQREEINDRMTEMFGHLKELTTSRVPEKVLIREEAKHTPLPKT</sequence>
<keyword evidence="4" id="KW-0511">Multifunctional enzyme</keyword>
<dbReference type="InterPro" id="IPR043502">
    <property type="entry name" value="DNA/RNA_pol_sf"/>
</dbReference>